<proteinExistence type="predicted"/>
<evidence type="ECO:0000256" key="1">
    <source>
        <dbReference type="SAM" id="MobiDB-lite"/>
    </source>
</evidence>
<dbReference type="Proteomes" id="UP001498398">
    <property type="component" value="Unassembled WGS sequence"/>
</dbReference>
<sequence>MDVNPYAPRTGCTLCGVVAKALEIPGNTLCSSITSNKIEILWRDDNFTAYREHANPVSTKAHIIIAFNLHVPSIYNLSSSDLPLLVNIRNLAHRLLSSLNTSSTATLPSHPTFPSSTLNSKTTQFRIGFITSPFKDNKIPVTDHLHAHAYIEPADLLGWWRGIAYTSVAWYGIDDLIAEIRESVSNNRVKSGYENRRAPIDQVPEAGSRTGTPHGVETTRPTLGQVDVES</sequence>
<feature type="region of interest" description="Disordered" evidence="1">
    <location>
        <begin position="195"/>
        <end position="230"/>
    </location>
</feature>
<evidence type="ECO:0008006" key="4">
    <source>
        <dbReference type="Google" id="ProtNLM"/>
    </source>
</evidence>
<name>A0ABR1JWA1_9AGAR</name>
<reference evidence="2 3" key="1">
    <citation type="submission" date="2024-01" db="EMBL/GenBank/DDBJ databases">
        <title>A draft genome for the cacao thread blight pathogen Marasmiellus scandens.</title>
        <authorList>
            <person name="Baruah I.K."/>
            <person name="Leung J."/>
            <person name="Bukari Y."/>
            <person name="Amoako-Attah I."/>
            <person name="Meinhardt L.W."/>
            <person name="Bailey B.A."/>
            <person name="Cohen S.P."/>
        </authorList>
    </citation>
    <scope>NUCLEOTIDE SEQUENCE [LARGE SCALE GENOMIC DNA]</scope>
    <source>
        <strain evidence="2 3">GH-19</strain>
    </source>
</reference>
<gene>
    <name evidence="2" type="ORF">VKT23_003136</name>
</gene>
<dbReference type="SUPFAM" id="SSF54197">
    <property type="entry name" value="HIT-like"/>
    <property type="match status" value="1"/>
</dbReference>
<dbReference type="Pfam" id="PF11969">
    <property type="entry name" value="DcpS_C"/>
    <property type="match status" value="1"/>
</dbReference>
<evidence type="ECO:0000313" key="2">
    <source>
        <dbReference type="EMBL" id="KAK7468631.1"/>
    </source>
</evidence>
<organism evidence="2 3">
    <name type="scientific">Marasmiellus scandens</name>
    <dbReference type="NCBI Taxonomy" id="2682957"/>
    <lineage>
        <taxon>Eukaryota</taxon>
        <taxon>Fungi</taxon>
        <taxon>Dikarya</taxon>
        <taxon>Basidiomycota</taxon>
        <taxon>Agaricomycotina</taxon>
        <taxon>Agaricomycetes</taxon>
        <taxon>Agaricomycetidae</taxon>
        <taxon>Agaricales</taxon>
        <taxon>Marasmiineae</taxon>
        <taxon>Omphalotaceae</taxon>
        <taxon>Marasmiellus</taxon>
    </lineage>
</organism>
<dbReference type="InterPro" id="IPR036265">
    <property type="entry name" value="HIT-like_sf"/>
</dbReference>
<dbReference type="EMBL" id="JBANRG010000003">
    <property type="protein sequence ID" value="KAK7468631.1"/>
    <property type="molecule type" value="Genomic_DNA"/>
</dbReference>
<comment type="caution">
    <text evidence="2">The sequence shown here is derived from an EMBL/GenBank/DDBJ whole genome shotgun (WGS) entry which is preliminary data.</text>
</comment>
<dbReference type="Gene3D" id="3.30.428.10">
    <property type="entry name" value="HIT-like"/>
    <property type="match status" value="1"/>
</dbReference>
<protein>
    <recommendedName>
        <fullName evidence="4">HIT domain-containing protein</fullName>
    </recommendedName>
</protein>
<keyword evidence="3" id="KW-1185">Reference proteome</keyword>
<accession>A0ABR1JWA1</accession>
<evidence type="ECO:0000313" key="3">
    <source>
        <dbReference type="Proteomes" id="UP001498398"/>
    </source>
</evidence>